<dbReference type="OrthoDB" id="3229913at2"/>
<dbReference type="Pfam" id="PF00270">
    <property type="entry name" value="DEAD"/>
    <property type="match status" value="1"/>
</dbReference>
<feature type="region of interest" description="Disordered" evidence="5">
    <location>
        <begin position="239"/>
        <end position="282"/>
    </location>
</feature>
<dbReference type="SMART" id="SM01142">
    <property type="entry name" value="DSHCT"/>
    <property type="match status" value="1"/>
</dbReference>
<sequence length="929" mass="102442">MSAAQPEDPAKRFDRSHLTRFTESFDFELDDFQIRGCTAVQQGRSVLVAAPTGSGKTVVGAFAAYLALHTGRKTFYTTPIKALSNQKYNELVEQHGPDKVGLLTGDSSINGEAPVVVMTTEVLRNMIYARSSTLLDLGFVVMDEVHYLADRFRGAVWEEVIIQLPASVQLVSLSATVSNAEEFGDWLREVRGDTEVIVEEHRPVPLWQHLMVGKRIMDLFVNASENARVNPQLLQSISAQEAESRHGRRDDAGGPRGRRGQNRGGPKGPVRGGRPGRGPSRPEVIEALDREALLPAITFIFSRAGCDAAVSQCLAWGTRLIPPEQGERIRRQVQERVTSIPEEDLVVLGYWEFLEGLTRGFAAHHAGMLPTFREIVEDLFTSGDLRAVFATETLALGINMPARSVVLERLVKFNGETHADITPAEYTQLTGRAGRRGIDIEGHAVVLWQRGVDPAEVAGLASTRTYTLRSSFVPTANMAVNLVGQVGRQRATAVLEASFAQFQADRSVVGVARSIQRNREALEGYADAMRCHLGDFEEYAALRRELSDLEKQARKARVASEHVATQVSLEELKPGDVIHLAEGRRAGLGIVITPHRTGKASSPVPTVLTQDAQVRRLEPSDVDGPVRPIAHIPVPKQFNPRNPKSRRDLAATVRAKAGRDVPTAREISHAAQETQEAREAQRSTYDEQIATLRAQIRAHPCHGCPYREQHARWSQRWWQLQRETEGLQRKVDRRTHTVARTFERICDLLAGLGYLDPKGTTVTDQGQVLARIYAEKDLLVAECLRQGTWRQLDAASLAAVVSALIYEPRGDATGEPPKIPNADVRDALEDLRDMWSGLVARQQEAGVPQMGEPDGGLAWSIHRWASGGRLETVLRDGSLTAGDFVRRCKQLVDLLGQIKDAAPDEGLRRTADRAVDAILRGVVAADRLD</sequence>
<dbReference type="GO" id="GO:0003676">
    <property type="term" value="F:nucleic acid binding"/>
    <property type="evidence" value="ECO:0007669"/>
    <property type="project" value="InterPro"/>
</dbReference>
<dbReference type="PANTHER" id="PTHR12131:SF1">
    <property type="entry name" value="ATP-DEPENDENT RNA HELICASE SUPV3L1, MITOCHONDRIAL-RELATED"/>
    <property type="match status" value="1"/>
</dbReference>
<dbReference type="Pfam" id="PF00271">
    <property type="entry name" value="Helicase_C"/>
    <property type="match status" value="1"/>
</dbReference>
<dbReference type="InterPro" id="IPR058621">
    <property type="entry name" value="SH3_HelY"/>
</dbReference>
<dbReference type="GO" id="GO:0055087">
    <property type="term" value="C:Ski complex"/>
    <property type="evidence" value="ECO:0007669"/>
    <property type="project" value="TreeGrafter"/>
</dbReference>
<dbReference type="GO" id="GO:0016787">
    <property type="term" value="F:hydrolase activity"/>
    <property type="evidence" value="ECO:0007669"/>
    <property type="project" value="UniProtKB-KW"/>
</dbReference>
<dbReference type="PANTHER" id="PTHR12131">
    <property type="entry name" value="ATP-DEPENDENT RNA AND DNA HELICASE"/>
    <property type="match status" value="1"/>
</dbReference>
<feature type="compositionally biased region" description="Gly residues" evidence="5">
    <location>
        <begin position="262"/>
        <end position="276"/>
    </location>
</feature>
<dbReference type="EMBL" id="UESZ01000001">
    <property type="protein sequence ID" value="SSA33945.1"/>
    <property type="molecule type" value="Genomic_DNA"/>
</dbReference>
<evidence type="ECO:0000256" key="4">
    <source>
        <dbReference type="ARBA" id="ARBA00022840"/>
    </source>
</evidence>
<keyword evidence="1" id="KW-0547">Nucleotide-binding</keyword>
<dbReference type="GO" id="GO:0004386">
    <property type="term" value="F:helicase activity"/>
    <property type="evidence" value="ECO:0007669"/>
    <property type="project" value="UniProtKB-KW"/>
</dbReference>
<dbReference type="PROSITE" id="PS51194">
    <property type="entry name" value="HELICASE_CTER"/>
    <property type="match status" value="1"/>
</dbReference>
<dbReference type="SUPFAM" id="SSF52540">
    <property type="entry name" value="P-loop containing nucleoside triphosphate hydrolases"/>
    <property type="match status" value="1"/>
</dbReference>
<name>A0A2Y8ZPT5_9MICO</name>
<dbReference type="Gene3D" id="1.10.3380.30">
    <property type="match status" value="1"/>
</dbReference>
<gene>
    <name evidence="8" type="ORF">SAMN04489750_1242</name>
</gene>
<keyword evidence="4" id="KW-0067">ATP-binding</keyword>
<dbReference type="InterPro" id="IPR014001">
    <property type="entry name" value="Helicase_ATP-bd"/>
</dbReference>
<reference evidence="9" key="1">
    <citation type="submission" date="2016-10" db="EMBL/GenBank/DDBJ databases">
        <authorList>
            <person name="Varghese N."/>
            <person name="Submissions S."/>
        </authorList>
    </citation>
    <scope>NUCLEOTIDE SEQUENCE [LARGE SCALE GENOMIC DNA]</scope>
    <source>
        <strain evidence="9">DSM 22951</strain>
    </source>
</reference>
<dbReference type="Pfam" id="PF08148">
    <property type="entry name" value="DSHCT"/>
    <property type="match status" value="1"/>
</dbReference>
<accession>A0A2Y8ZPT5</accession>
<evidence type="ECO:0000256" key="1">
    <source>
        <dbReference type="ARBA" id="ARBA00022741"/>
    </source>
</evidence>
<evidence type="ECO:0000313" key="8">
    <source>
        <dbReference type="EMBL" id="SSA33945.1"/>
    </source>
</evidence>
<dbReference type="PROSITE" id="PS51192">
    <property type="entry name" value="HELICASE_ATP_BIND_1"/>
    <property type="match status" value="1"/>
</dbReference>
<dbReference type="GO" id="GO:0005524">
    <property type="term" value="F:ATP binding"/>
    <property type="evidence" value="ECO:0007669"/>
    <property type="project" value="UniProtKB-KW"/>
</dbReference>
<feature type="domain" description="Helicase ATP-binding" evidence="6">
    <location>
        <begin position="37"/>
        <end position="195"/>
    </location>
</feature>
<proteinExistence type="predicted"/>
<evidence type="ECO:0000259" key="6">
    <source>
        <dbReference type="PROSITE" id="PS51192"/>
    </source>
</evidence>
<evidence type="ECO:0000256" key="5">
    <source>
        <dbReference type="SAM" id="MobiDB-lite"/>
    </source>
</evidence>
<dbReference type="GO" id="GO:0070478">
    <property type="term" value="P:nuclear-transcribed mRNA catabolic process, 3'-5' exonucleolytic nonsense-mediated decay"/>
    <property type="evidence" value="ECO:0007669"/>
    <property type="project" value="TreeGrafter"/>
</dbReference>
<evidence type="ECO:0000259" key="7">
    <source>
        <dbReference type="PROSITE" id="PS51194"/>
    </source>
</evidence>
<dbReference type="InterPro" id="IPR050699">
    <property type="entry name" value="RNA-DNA_Helicase"/>
</dbReference>
<protein>
    <submittedName>
        <fullName evidence="8">ATP-dependent RNA helicase HelY</fullName>
    </submittedName>
</protein>
<keyword evidence="2" id="KW-0378">Hydrolase</keyword>
<dbReference type="SMART" id="SM00487">
    <property type="entry name" value="DEXDc"/>
    <property type="match status" value="1"/>
</dbReference>
<dbReference type="RefSeq" id="WP_109684576.1">
    <property type="nucleotide sequence ID" value="NZ_QGDN01000001.1"/>
</dbReference>
<organism evidence="8 9">
    <name type="scientific">Branchiibius hedensis</name>
    <dbReference type="NCBI Taxonomy" id="672460"/>
    <lineage>
        <taxon>Bacteria</taxon>
        <taxon>Bacillati</taxon>
        <taxon>Actinomycetota</taxon>
        <taxon>Actinomycetes</taxon>
        <taxon>Micrococcales</taxon>
        <taxon>Dermacoccaceae</taxon>
        <taxon>Branchiibius</taxon>
    </lineage>
</organism>
<dbReference type="InterPro" id="IPR027417">
    <property type="entry name" value="P-loop_NTPase"/>
</dbReference>
<evidence type="ECO:0000256" key="2">
    <source>
        <dbReference type="ARBA" id="ARBA00022801"/>
    </source>
</evidence>
<feature type="compositionally biased region" description="Basic and acidic residues" evidence="5">
    <location>
        <begin position="242"/>
        <end position="253"/>
    </location>
</feature>
<dbReference type="InterPro" id="IPR011545">
    <property type="entry name" value="DEAD/DEAH_box_helicase_dom"/>
</dbReference>
<keyword evidence="3 8" id="KW-0347">Helicase</keyword>
<feature type="domain" description="Helicase C-terminal" evidence="7">
    <location>
        <begin position="332"/>
        <end position="484"/>
    </location>
</feature>
<dbReference type="Pfam" id="PF26090">
    <property type="entry name" value="SH3_HelY"/>
    <property type="match status" value="1"/>
</dbReference>
<evidence type="ECO:0000313" key="9">
    <source>
        <dbReference type="Proteomes" id="UP000250028"/>
    </source>
</evidence>
<dbReference type="SMART" id="SM00490">
    <property type="entry name" value="HELICc"/>
    <property type="match status" value="1"/>
</dbReference>
<feature type="region of interest" description="Disordered" evidence="5">
    <location>
        <begin position="620"/>
        <end position="647"/>
    </location>
</feature>
<dbReference type="Proteomes" id="UP000250028">
    <property type="component" value="Unassembled WGS sequence"/>
</dbReference>
<dbReference type="InterPro" id="IPR001650">
    <property type="entry name" value="Helicase_C-like"/>
</dbReference>
<dbReference type="AlphaFoldDB" id="A0A2Y8ZPT5"/>
<dbReference type="Gene3D" id="3.40.50.300">
    <property type="entry name" value="P-loop containing nucleotide triphosphate hydrolases"/>
    <property type="match status" value="2"/>
</dbReference>
<evidence type="ECO:0000256" key="3">
    <source>
        <dbReference type="ARBA" id="ARBA00022806"/>
    </source>
</evidence>
<dbReference type="CDD" id="cd18795">
    <property type="entry name" value="SF2_C_Ski2"/>
    <property type="match status" value="1"/>
</dbReference>
<keyword evidence="9" id="KW-1185">Reference proteome</keyword>
<dbReference type="InterPro" id="IPR012961">
    <property type="entry name" value="Ski2/MTR4_C"/>
</dbReference>